<name>A0A0F9UD21_9ZZZZ</name>
<dbReference type="EMBL" id="LAZR01000117">
    <property type="protein sequence ID" value="KKN89559.1"/>
    <property type="molecule type" value="Genomic_DNA"/>
</dbReference>
<proteinExistence type="predicted"/>
<protein>
    <submittedName>
        <fullName evidence="1">Uncharacterized protein</fullName>
    </submittedName>
</protein>
<sequence>MSSETFRSVFRQVRSLVEIDHGLEEVEWELIGGEITSLPVSYWQENLPFALDQCRDLNSQLKTPGSINVLSNLIFSDQKVRRDYLDLFEKYGDRAEMCLYTSWEPDTNRFGRGAKLFDRWKETVAEAHVEKKILDVILTRAVVELGPEYLLEQFLPLGIKDFSIKMISPFGSGRSFWQPNMVEFAKMSDYLVRLLELIPAGITFTPADEMTSAVFRGTSYQCIGNFRYDLAIEPNGLTTFNANQTTDEASVAETEIYLGDEDWAWKVLSGNTAELDNKLSVYHDYCFQCEFHSYCAGGWYHYRTAATEDVRAWDQGDCPGYKKLWKAVEKKYGAYNRPLEVHRESLERIRSIRLCSKETVEEPIQSAPFHEWVKSLNGRTVLLRGDAFSKPLIQRMWAYQAVGASMVLGDSEFEAIGAHEQRVVVEHLVYDDLFSLELSPHAVWAWCDRQPTDPLSKLLTDGMSRLEVGSLSGELIAADHNAEILRWLLRNPRSAQPAGVTQDPVIRVTSQRLATEQRMHLARTRTHA</sequence>
<dbReference type="AlphaFoldDB" id="A0A0F9UD21"/>
<reference evidence="1" key="1">
    <citation type="journal article" date="2015" name="Nature">
        <title>Complex archaea that bridge the gap between prokaryotes and eukaryotes.</title>
        <authorList>
            <person name="Spang A."/>
            <person name="Saw J.H."/>
            <person name="Jorgensen S.L."/>
            <person name="Zaremba-Niedzwiedzka K."/>
            <person name="Martijn J."/>
            <person name="Lind A.E."/>
            <person name="van Eijk R."/>
            <person name="Schleper C."/>
            <person name="Guy L."/>
            <person name="Ettema T.J."/>
        </authorList>
    </citation>
    <scope>NUCLEOTIDE SEQUENCE</scope>
</reference>
<organism evidence="1">
    <name type="scientific">marine sediment metagenome</name>
    <dbReference type="NCBI Taxonomy" id="412755"/>
    <lineage>
        <taxon>unclassified sequences</taxon>
        <taxon>metagenomes</taxon>
        <taxon>ecological metagenomes</taxon>
    </lineage>
</organism>
<comment type="caution">
    <text evidence="1">The sequence shown here is derived from an EMBL/GenBank/DDBJ whole genome shotgun (WGS) entry which is preliminary data.</text>
</comment>
<accession>A0A0F9UD21</accession>
<evidence type="ECO:0000313" key="1">
    <source>
        <dbReference type="EMBL" id="KKN89559.1"/>
    </source>
</evidence>
<gene>
    <name evidence="1" type="ORF">LCGC14_0236910</name>
</gene>
<dbReference type="InterPro" id="IPR013785">
    <property type="entry name" value="Aldolase_TIM"/>
</dbReference>
<dbReference type="Gene3D" id="3.20.20.70">
    <property type="entry name" value="Aldolase class I"/>
    <property type="match status" value="1"/>
</dbReference>